<dbReference type="Pfam" id="PF01497">
    <property type="entry name" value="Peripla_BP_2"/>
    <property type="match status" value="1"/>
</dbReference>
<keyword evidence="8" id="KW-1185">Reference proteome</keyword>
<keyword evidence="4" id="KW-0410">Iron transport</keyword>
<keyword evidence="4" id="KW-0408">Iron</keyword>
<protein>
    <submittedName>
        <fullName evidence="7">ABC transporter substrate-binding protein</fullName>
    </submittedName>
</protein>
<dbReference type="RefSeq" id="WP_378775218.1">
    <property type="nucleotide sequence ID" value="NZ_JBHTMX010000053.1"/>
</dbReference>
<keyword evidence="3" id="KW-0813">Transport</keyword>
<dbReference type="PROSITE" id="PS50983">
    <property type="entry name" value="FE_B12_PBP"/>
    <property type="match status" value="1"/>
</dbReference>
<dbReference type="EMBL" id="JBHTMX010000053">
    <property type="protein sequence ID" value="MFD1331985.1"/>
    <property type="molecule type" value="Genomic_DNA"/>
</dbReference>
<evidence type="ECO:0000313" key="8">
    <source>
        <dbReference type="Proteomes" id="UP001597171"/>
    </source>
</evidence>
<comment type="caution">
    <text evidence="7">The sequence shown here is derived from an EMBL/GenBank/DDBJ whole genome shotgun (WGS) entry which is preliminary data.</text>
</comment>
<dbReference type="SUPFAM" id="SSF53807">
    <property type="entry name" value="Helical backbone' metal receptor"/>
    <property type="match status" value="1"/>
</dbReference>
<keyword evidence="4" id="KW-0406">Ion transport</keyword>
<evidence type="ECO:0000256" key="4">
    <source>
        <dbReference type="ARBA" id="ARBA00022496"/>
    </source>
</evidence>
<dbReference type="Gene3D" id="3.40.50.1980">
    <property type="entry name" value="Nitrogenase molybdenum iron protein domain"/>
    <property type="match status" value="2"/>
</dbReference>
<dbReference type="InterPro" id="IPR002491">
    <property type="entry name" value="ABC_transptr_periplasmic_BD"/>
</dbReference>
<evidence type="ECO:0000256" key="1">
    <source>
        <dbReference type="ARBA" id="ARBA00004196"/>
    </source>
</evidence>
<gene>
    <name evidence="7" type="ORF">ACFQ4O_08230</name>
</gene>
<feature type="domain" description="Fe/B12 periplasmic-binding" evidence="6">
    <location>
        <begin position="47"/>
        <end position="311"/>
    </location>
</feature>
<proteinExistence type="inferred from homology"/>
<dbReference type="InterPro" id="IPR051313">
    <property type="entry name" value="Bact_iron-sidero_bind"/>
</dbReference>
<comment type="subcellular location">
    <subcellularLocation>
        <location evidence="1">Cell envelope</location>
    </subcellularLocation>
</comment>
<evidence type="ECO:0000313" key="7">
    <source>
        <dbReference type="EMBL" id="MFD1331985.1"/>
    </source>
</evidence>
<evidence type="ECO:0000256" key="5">
    <source>
        <dbReference type="ARBA" id="ARBA00022729"/>
    </source>
</evidence>
<dbReference type="PANTHER" id="PTHR30532">
    <property type="entry name" value="IRON III DICITRATE-BINDING PERIPLASMIC PROTEIN"/>
    <property type="match status" value="1"/>
</dbReference>
<accession>A0ABW3Z6U0</accession>
<evidence type="ECO:0000256" key="2">
    <source>
        <dbReference type="ARBA" id="ARBA00008814"/>
    </source>
</evidence>
<reference evidence="8" key="1">
    <citation type="journal article" date="2019" name="Int. J. Syst. Evol. Microbiol.">
        <title>The Global Catalogue of Microorganisms (GCM) 10K type strain sequencing project: providing services to taxonomists for standard genome sequencing and annotation.</title>
        <authorList>
            <consortium name="The Broad Institute Genomics Platform"/>
            <consortium name="The Broad Institute Genome Sequencing Center for Infectious Disease"/>
            <person name="Wu L."/>
            <person name="Ma J."/>
        </authorList>
    </citation>
    <scope>NUCLEOTIDE SEQUENCE [LARGE SCALE GENOMIC DNA]</scope>
    <source>
        <strain evidence="8">CCUG 61696</strain>
    </source>
</reference>
<dbReference type="PANTHER" id="PTHR30532:SF1">
    <property type="entry name" value="IRON(3+)-HYDROXAMATE-BINDING PROTEIN FHUD"/>
    <property type="match status" value="1"/>
</dbReference>
<keyword evidence="5" id="KW-0732">Signal</keyword>
<evidence type="ECO:0000259" key="6">
    <source>
        <dbReference type="PROSITE" id="PS50983"/>
    </source>
</evidence>
<organism evidence="7 8">
    <name type="scientific">Methylopila musalis</name>
    <dbReference type="NCBI Taxonomy" id="1134781"/>
    <lineage>
        <taxon>Bacteria</taxon>
        <taxon>Pseudomonadati</taxon>
        <taxon>Pseudomonadota</taxon>
        <taxon>Alphaproteobacteria</taxon>
        <taxon>Hyphomicrobiales</taxon>
        <taxon>Methylopilaceae</taxon>
        <taxon>Methylopila</taxon>
    </lineage>
</organism>
<comment type="similarity">
    <text evidence="2">Belongs to the bacterial solute-binding protein 8 family.</text>
</comment>
<sequence length="315" mass="33091">MIDGPRRRAGAVGESPTLTRRAFAALTLAGAAFPLNASWADEPRRLRIAALDWAGAEALLALGVIPIAIADSAGYRRQFAHAALPDSVLDLGGRWQPNFELLASLKPDLLIVSTEKSPDEEVQRRIAPRLAMSLHGAGLSPLAAAAAALRRVASVVGRAAAAEAVVAAGDAVFDRAAQSHAVATGPGLIVAVLEPDGLHITVHAKGGLIGETMERCGVRDGWTRPTASIWGFSRIGIERLADAPEARIVVIDQGQRTARALRSLAGSTLWRSLPQVKAGRVTRMPDLFPFGGFPTAVRLARELHDIVAHGAARAG</sequence>
<name>A0ABW3Z6U0_9HYPH</name>
<evidence type="ECO:0000256" key="3">
    <source>
        <dbReference type="ARBA" id="ARBA00022448"/>
    </source>
</evidence>
<dbReference type="Proteomes" id="UP001597171">
    <property type="component" value="Unassembled WGS sequence"/>
</dbReference>